<feature type="transmembrane region" description="Helical" evidence="1">
    <location>
        <begin position="52"/>
        <end position="72"/>
    </location>
</feature>
<evidence type="ECO:0000313" key="2">
    <source>
        <dbReference type="EMBL" id="CRK82406.1"/>
    </source>
</evidence>
<keyword evidence="1" id="KW-0812">Transmembrane</keyword>
<evidence type="ECO:0000313" key="3">
    <source>
        <dbReference type="Proteomes" id="UP000199087"/>
    </source>
</evidence>
<gene>
    <name evidence="2" type="ORF">BN000_02330</name>
</gene>
<protein>
    <submittedName>
        <fullName evidence="2">Uncharacterized protein</fullName>
    </submittedName>
</protein>
<name>A0A0U1NWL7_9BACI</name>
<organism evidence="2 3">
    <name type="scientific">Neobacillus massiliamazoniensis</name>
    <dbReference type="NCBI Taxonomy" id="1499688"/>
    <lineage>
        <taxon>Bacteria</taxon>
        <taxon>Bacillati</taxon>
        <taxon>Bacillota</taxon>
        <taxon>Bacilli</taxon>
        <taxon>Bacillales</taxon>
        <taxon>Bacillaceae</taxon>
        <taxon>Neobacillus</taxon>
    </lineage>
</organism>
<dbReference type="Proteomes" id="UP000199087">
    <property type="component" value="Unassembled WGS sequence"/>
</dbReference>
<keyword evidence="3" id="KW-1185">Reference proteome</keyword>
<dbReference type="EMBL" id="CVRB01000002">
    <property type="protein sequence ID" value="CRK82406.1"/>
    <property type="molecule type" value="Genomic_DNA"/>
</dbReference>
<keyword evidence="1" id="KW-0472">Membrane</keyword>
<feature type="transmembrane region" description="Helical" evidence="1">
    <location>
        <begin position="20"/>
        <end position="40"/>
    </location>
</feature>
<reference evidence="3" key="1">
    <citation type="submission" date="2015-05" db="EMBL/GenBank/DDBJ databases">
        <authorList>
            <person name="Urmite Genomes"/>
        </authorList>
    </citation>
    <scope>NUCLEOTIDE SEQUENCE [LARGE SCALE GENOMIC DNA]</scope>
    <source>
        <strain evidence="3">LF1</strain>
    </source>
</reference>
<keyword evidence="1" id="KW-1133">Transmembrane helix</keyword>
<dbReference type="AlphaFoldDB" id="A0A0U1NWL7"/>
<dbReference type="OrthoDB" id="2898067at2"/>
<evidence type="ECO:0000256" key="1">
    <source>
        <dbReference type="SAM" id="Phobius"/>
    </source>
</evidence>
<accession>A0A0U1NWL7</accession>
<sequence>MLPLYLFHVTNVPHQESPTLLWSLLICNAFVVIAGIIFIYQLFTLKKVLKSGIIFGIAILVNYILIAVYGSFFDLLG</sequence>
<proteinExistence type="predicted"/>
<dbReference type="RefSeq" id="WP_090634353.1">
    <property type="nucleotide sequence ID" value="NZ_CVRB01000002.1"/>
</dbReference>